<dbReference type="EMBL" id="QHJQ01000006">
    <property type="protein sequence ID" value="PXA03876.1"/>
    <property type="molecule type" value="Genomic_DNA"/>
</dbReference>
<evidence type="ECO:0000313" key="2">
    <source>
        <dbReference type="Proteomes" id="UP000247099"/>
    </source>
</evidence>
<organism evidence="1 2">
    <name type="scientific">Coraliomargarita sinensis</name>
    <dbReference type="NCBI Taxonomy" id="2174842"/>
    <lineage>
        <taxon>Bacteria</taxon>
        <taxon>Pseudomonadati</taxon>
        <taxon>Verrucomicrobiota</taxon>
        <taxon>Opitutia</taxon>
        <taxon>Puniceicoccales</taxon>
        <taxon>Coraliomargaritaceae</taxon>
        <taxon>Coraliomargarita</taxon>
    </lineage>
</organism>
<dbReference type="AlphaFoldDB" id="A0A317ZES2"/>
<name>A0A317ZES2_9BACT</name>
<protein>
    <submittedName>
        <fullName evidence="1">Uncharacterized protein</fullName>
    </submittedName>
</protein>
<proteinExistence type="predicted"/>
<dbReference type="InParanoid" id="A0A317ZES2"/>
<reference evidence="1 2" key="1">
    <citation type="submission" date="2018-05" db="EMBL/GenBank/DDBJ databases">
        <title>Coraliomargarita sinensis sp. nov., isolated from a marine solar saltern.</title>
        <authorList>
            <person name="Zhou L.Y."/>
        </authorList>
    </citation>
    <scope>NUCLEOTIDE SEQUENCE [LARGE SCALE GENOMIC DNA]</scope>
    <source>
        <strain evidence="1 2">WN38</strain>
    </source>
</reference>
<keyword evidence="2" id="KW-1185">Reference proteome</keyword>
<sequence length="120" mass="13866">MKIILNINIKRPSNAVDLVPACDASIFEIEEYTYAFYGPNQTDPFLVIESEIFYLLMQRLAGKIVEFNVFRPLCLCCEETGLLVIRLTEADGCVYQFTEGNDLELCMNIETLYDEYNERN</sequence>
<dbReference type="Proteomes" id="UP000247099">
    <property type="component" value="Unassembled WGS sequence"/>
</dbReference>
<gene>
    <name evidence="1" type="ORF">DDZ13_09555</name>
</gene>
<comment type="caution">
    <text evidence="1">The sequence shown here is derived from an EMBL/GenBank/DDBJ whole genome shotgun (WGS) entry which is preliminary data.</text>
</comment>
<dbReference type="RefSeq" id="WP_110131232.1">
    <property type="nucleotide sequence ID" value="NZ_QHJQ01000006.1"/>
</dbReference>
<evidence type="ECO:0000313" key="1">
    <source>
        <dbReference type="EMBL" id="PXA03876.1"/>
    </source>
</evidence>
<accession>A0A317ZES2</accession>